<dbReference type="Proteomes" id="UP000288725">
    <property type="component" value="Chromosome 8"/>
</dbReference>
<reference evidence="2 3" key="1">
    <citation type="submission" date="2018-12" db="EMBL/GenBank/DDBJ databases">
        <title>Genome of Verticillium dahliae isolate Getta Getta.</title>
        <authorList>
            <person name="Gardiner D.M."/>
        </authorList>
    </citation>
    <scope>NUCLEOTIDE SEQUENCE [LARGE SCALE GENOMIC DNA]</scope>
    <source>
        <strain evidence="2 3">Getta Getta</strain>
    </source>
</reference>
<gene>
    <name evidence="2" type="ORF">VDGE_30004</name>
</gene>
<protein>
    <submittedName>
        <fullName evidence="2">Uncharacterized protein</fullName>
    </submittedName>
</protein>
<accession>A0A444S2J4</accession>
<sequence length="68" mass="7064">MAASEDNGTRAQDASERTPNVIASLESLRDPGRNIGAAVPLALLAVGDFCDLPISTRSLCHESASINP</sequence>
<organism evidence="2 3">
    <name type="scientific">Verticillium dahliae</name>
    <name type="common">Verticillium wilt</name>
    <dbReference type="NCBI Taxonomy" id="27337"/>
    <lineage>
        <taxon>Eukaryota</taxon>
        <taxon>Fungi</taxon>
        <taxon>Dikarya</taxon>
        <taxon>Ascomycota</taxon>
        <taxon>Pezizomycotina</taxon>
        <taxon>Sordariomycetes</taxon>
        <taxon>Hypocreomycetidae</taxon>
        <taxon>Glomerellales</taxon>
        <taxon>Plectosphaerellaceae</taxon>
        <taxon>Verticillium</taxon>
    </lineage>
</organism>
<proteinExistence type="predicted"/>
<dbReference type="AlphaFoldDB" id="A0A444S2J4"/>
<evidence type="ECO:0000256" key="1">
    <source>
        <dbReference type="SAM" id="MobiDB-lite"/>
    </source>
</evidence>
<comment type="caution">
    <text evidence="2">The sequence shown here is derived from an EMBL/GenBank/DDBJ whole genome shotgun (WGS) entry which is preliminary data.</text>
</comment>
<evidence type="ECO:0000313" key="2">
    <source>
        <dbReference type="EMBL" id="RXG47626.1"/>
    </source>
</evidence>
<name>A0A444S2J4_VERDA</name>
<evidence type="ECO:0000313" key="3">
    <source>
        <dbReference type="Proteomes" id="UP000288725"/>
    </source>
</evidence>
<feature type="region of interest" description="Disordered" evidence="1">
    <location>
        <begin position="1"/>
        <end position="20"/>
    </location>
</feature>
<dbReference type="EMBL" id="RSDZ01000034">
    <property type="protein sequence ID" value="RXG47626.1"/>
    <property type="molecule type" value="Genomic_DNA"/>
</dbReference>